<dbReference type="PANTHER" id="PTHR30349">
    <property type="entry name" value="PHAGE INTEGRASE-RELATED"/>
    <property type="match status" value="1"/>
</dbReference>
<keyword evidence="3" id="KW-0233">DNA recombination</keyword>
<proteinExistence type="predicted"/>
<dbReference type="Gene3D" id="1.10.443.10">
    <property type="entry name" value="Intergrase catalytic core"/>
    <property type="match status" value="1"/>
</dbReference>
<evidence type="ECO:0000256" key="1">
    <source>
        <dbReference type="ARBA" id="ARBA00022908"/>
    </source>
</evidence>
<name>D6U1R1_KTERA</name>
<accession>D6U1R1</accession>
<gene>
    <name evidence="7" type="ORF">Krac_3543</name>
</gene>
<dbReference type="Pfam" id="PF02899">
    <property type="entry name" value="Phage_int_SAM_1"/>
    <property type="match status" value="1"/>
</dbReference>
<dbReference type="InterPro" id="IPR044068">
    <property type="entry name" value="CB"/>
</dbReference>
<dbReference type="Gene3D" id="1.10.150.130">
    <property type="match status" value="1"/>
</dbReference>
<dbReference type="eggNOG" id="COG0582">
    <property type="taxonomic scope" value="Bacteria"/>
</dbReference>
<dbReference type="STRING" id="485913.Krac_3543"/>
<dbReference type="GO" id="GO:0003677">
    <property type="term" value="F:DNA binding"/>
    <property type="evidence" value="ECO:0007669"/>
    <property type="project" value="UniProtKB-UniRule"/>
</dbReference>
<dbReference type="InterPro" id="IPR002104">
    <property type="entry name" value="Integrase_catalytic"/>
</dbReference>
<dbReference type="SUPFAM" id="SSF56349">
    <property type="entry name" value="DNA breaking-rejoining enzymes"/>
    <property type="match status" value="1"/>
</dbReference>
<evidence type="ECO:0000313" key="7">
    <source>
        <dbReference type="EMBL" id="EFH82705.1"/>
    </source>
</evidence>
<organism evidence="7 8">
    <name type="scientific">Ktedonobacter racemifer DSM 44963</name>
    <dbReference type="NCBI Taxonomy" id="485913"/>
    <lineage>
        <taxon>Bacteria</taxon>
        <taxon>Bacillati</taxon>
        <taxon>Chloroflexota</taxon>
        <taxon>Ktedonobacteria</taxon>
        <taxon>Ktedonobacterales</taxon>
        <taxon>Ktedonobacteraceae</taxon>
        <taxon>Ktedonobacter</taxon>
    </lineage>
</organism>
<evidence type="ECO:0000256" key="2">
    <source>
        <dbReference type="ARBA" id="ARBA00023125"/>
    </source>
</evidence>
<dbReference type="InterPro" id="IPR011010">
    <property type="entry name" value="DNA_brk_join_enz"/>
</dbReference>
<keyword evidence="1" id="KW-0229">DNA integration</keyword>
<keyword evidence="2 4" id="KW-0238">DNA-binding</keyword>
<evidence type="ECO:0000256" key="4">
    <source>
        <dbReference type="PROSITE-ProRule" id="PRU01248"/>
    </source>
</evidence>
<dbReference type="InParanoid" id="D6U1R1"/>
<evidence type="ECO:0000313" key="8">
    <source>
        <dbReference type="Proteomes" id="UP000004508"/>
    </source>
</evidence>
<evidence type="ECO:0000259" key="5">
    <source>
        <dbReference type="PROSITE" id="PS51898"/>
    </source>
</evidence>
<feature type="domain" description="Core-binding (CB)" evidence="6">
    <location>
        <begin position="20"/>
        <end position="94"/>
    </location>
</feature>
<feature type="domain" description="Tyr recombinase" evidence="5">
    <location>
        <begin position="116"/>
        <end position="304"/>
    </location>
</feature>
<dbReference type="AlphaFoldDB" id="D6U1R1"/>
<keyword evidence="8" id="KW-1185">Reference proteome</keyword>
<dbReference type="PANTHER" id="PTHR30349:SF81">
    <property type="entry name" value="TYROSINE RECOMBINASE XERC"/>
    <property type="match status" value="1"/>
</dbReference>
<comment type="caution">
    <text evidence="7">The sequence shown here is derived from an EMBL/GenBank/DDBJ whole genome shotgun (WGS) entry which is preliminary data.</text>
</comment>
<dbReference type="Pfam" id="PF00589">
    <property type="entry name" value="Phage_integrase"/>
    <property type="match status" value="1"/>
</dbReference>
<dbReference type="InterPro" id="IPR013762">
    <property type="entry name" value="Integrase-like_cat_sf"/>
</dbReference>
<evidence type="ECO:0000259" key="6">
    <source>
        <dbReference type="PROSITE" id="PS51900"/>
    </source>
</evidence>
<protein>
    <submittedName>
        <fullName evidence="7">Integrase family protein</fullName>
    </submittedName>
</protein>
<evidence type="ECO:0000256" key="3">
    <source>
        <dbReference type="ARBA" id="ARBA00023172"/>
    </source>
</evidence>
<sequence length="309" mass="34421">MHRTPATRLKAIVLAPPMAATMQNVAGQLAPSSRKTYTIDAKHFAHWLAGRDLSLTSLNRDNLVAYRTHLAETYAQSTAARMWAVARRLLDEAVQRGLLLKNPAEGVRGFKTGDDESPHALKREEAKALLDAIDRRTALGKRDNALLMLLLRTGIRRAEAVALTIGDLMMEQGYHIVIIRHGKGKKRGLAKLPVEVRQAIDDYLEAVGRACAAPEAPLFISFRKGDHPQERPLHPNQVGRIVKQRAQVVGIVMSPHGMRASFITLAFEGGADLALVQDGARHKDPRTTRRYQKRRNNLHKNAVDFVWPE</sequence>
<dbReference type="InterPro" id="IPR010998">
    <property type="entry name" value="Integrase_recombinase_N"/>
</dbReference>
<dbReference type="PROSITE" id="PS51900">
    <property type="entry name" value="CB"/>
    <property type="match status" value="1"/>
</dbReference>
<dbReference type="InterPro" id="IPR050090">
    <property type="entry name" value="Tyrosine_recombinase_XerCD"/>
</dbReference>
<dbReference type="RefSeq" id="WP_007921038.1">
    <property type="nucleotide sequence ID" value="NZ_ADVG01000004.1"/>
</dbReference>
<reference evidence="7 8" key="1">
    <citation type="journal article" date="2011" name="Stand. Genomic Sci.">
        <title>Non-contiguous finished genome sequence and contextual data of the filamentous soil bacterium Ktedonobacter racemifer type strain (SOSP1-21).</title>
        <authorList>
            <person name="Chang Y.J."/>
            <person name="Land M."/>
            <person name="Hauser L."/>
            <person name="Chertkov O."/>
            <person name="Del Rio T.G."/>
            <person name="Nolan M."/>
            <person name="Copeland A."/>
            <person name="Tice H."/>
            <person name="Cheng J.F."/>
            <person name="Lucas S."/>
            <person name="Han C."/>
            <person name="Goodwin L."/>
            <person name="Pitluck S."/>
            <person name="Ivanova N."/>
            <person name="Ovchinikova G."/>
            <person name="Pati A."/>
            <person name="Chen A."/>
            <person name="Palaniappan K."/>
            <person name="Mavromatis K."/>
            <person name="Liolios K."/>
            <person name="Brettin T."/>
            <person name="Fiebig A."/>
            <person name="Rohde M."/>
            <person name="Abt B."/>
            <person name="Goker M."/>
            <person name="Detter J.C."/>
            <person name="Woyke T."/>
            <person name="Bristow J."/>
            <person name="Eisen J.A."/>
            <person name="Markowitz V."/>
            <person name="Hugenholtz P."/>
            <person name="Kyrpides N.C."/>
            <person name="Klenk H.P."/>
            <person name="Lapidus A."/>
        </authorList>
    </citation>
    <scope>NUCLEOTIDE SEQUENCE [LARGE SCALE GENOMIC DNA]</scope>
    <source>
        <strain evidence="8">DSM 44963</strain>
    </source>
</reference>
<dbReference type="Proteomes" id="UP000004508">
    <property type="component" value="Unassembled WGS sequence"/>
</dbReference>
<dbReference type="CDD" id="cd01195">
    <property type="entry name" value="INT_C_like_5"/>
    <property type="match status" value="1"/>
</dbReference>
<dbReference type="GO" id="GO:0015074">
    <property type="term" value="P:DNA integration"/>
    <property type="evidence" value="ECO:0007669"/>
    <property type="project" value="UniProtKB-KW"/>
</dbReference>
<dbReference type="OrthoDB" id="9801717at2"/>
<dbReference type="GO" id="GO:0006310">
    <property type="term" value="P:DNA recombination"/>
    <property type="evidence" value="ECO:0007669"/>
    <property type="project" value="UniProtKB-KW"/>
</dbReference>
<dbReference type="PROSITE" id="PS51898">
    <property type="entry name" value="TYR_RECOMBINASE"/>
    <property type="match status" value="1"/>
</dbReference>
<dbReference type="EMBL" id="ADVG01000004">
    <property type="protein sequence ID" value="EFH82705.1"/>
    <property type="molecule type" value="Genomic_DNA"/>
</dbReference>
<dbReference type="InterPro" id="IPR004107">
    <property type="entry name" value="Integrase_SAM-like_N"/>
</dbReference>